<dbReference type="OrthoDB" id="9798999at2"/>
<feature type="domain" description="PPC" evidence="1">
    <location>
        <begin position="12"/>
        <end position="149"/>
    </location>
</feature>
<dbReference type="Pfam" id="PF03479">
    <property type="entry name" value="PCC"/>
    <property type="match status" value="1"/>
</dbReference>
<proteinExistence type="predicted"/>
<sequence>MHSRQLGGGSAGDGGPRTHLVVMETGDDVLDELGRFAGQADLATAEFTAIGAFESVVLGFFDLEGKDYRQNPVREQVEVLTLAGNIVRAGEGHKLHAHVVVGLSDGSTRGGHLLGARVRPTLEVMVTESPREVTRRFDESVGLPLIDLGS</sequence>
<dbReference type="InterPro" id="IPR005175">
    <property type="entry name" value="PPC_dom"/>
</dbReference>
<dbReference type="PANTHER" id="PTHR34988:SF1">
    <property type="entry name" value="DNA-BINDING PROTEIN"/>
    <property type="match status" value="1"/>
</dbReference>
<dbReference type="PANTHER" id="PTHR34988">
    <property type="entry name" value="PROTEIN, PUTATIVE-RELATED"/>
    <property type="match status" value="1"/>
</dbReference>
<name>A0A1I5KPX5_9PSEU</name>
<dbReference type="Proteomes" id="UP000198727">
    <property type="component" value="Unassembled WGS sequence"/>
</dbReference>
<dbReference type="AlphaFoldDB" id="A0A1I5KPX5"/>
<dbReference type="CDD" id="cd11378">
    <property type="entry name" value="DUF296"/>
    <property type="match status" value="1"/>
</dbReference>
<keyword evidence="3" id="KW-1185">Reference proteome</keyword>
<dbReference type="PIRSF" id="PIRSF016702">
    <property type="entry name" value="DNA_bp_PD1"/>
    <property type="match status" value="1"/>
</dbReference>
<dbReference type="EMBL" id="FOWW01000001">
    <property type="protein sequence ID" value="SFO86967.1"/>
    <property type="molecule type" value="Genomic_DNA"/>
</dbReference>
<accession>A0A1I5KPX5</accession>
<reference evidence="3" key="1">
    <citation type="submission" date="2016-10" db="EMBL/GenBank/DDBJ databases">
        <authorList>
            <person name="Varghese N."/>
            <person name="Submissions S."/>
        </authorList>
    </citation>
    <scope>NUCLEOTIDE SEQUENCE [LARGE SCALE GENOMIC DNA]</scope>
    <source>
        <strain evidence="3">CGMCC 4.5579</strain>
    </source>
</reference>
<dbReference type="STRING" id="587909.SAMN05421810_101249"/>
<dbReference type="SUPFAM" id="SSF117856">
    <property type="entry name" value="AF0104/ALDC/Ptd012-like"/>
    <property type="match status" value="1"/>
</dbReference>
<dbReference type="RefSeq" id="WP_092528341.1">
    <property type="nucleotide sequence ID" value="NZ_FOWW01000001.1"/>
</dbReference>
<evidence type="ECO:0000313" key="3">
    <source>
        <dbReference type="Proteomes" id="UP000198727"/>
    </source>
</evidence>
<gene>
    <name evidence="2" type="ORF">SAMN05421810_101249</name>
</gene>
<evidence type="ECO:0000313" key="2">
    <source>
        <dbReference type="EMBL" id="SFO86967.1"/>
    </source>
</evidence>
<dbReference type="PROSITE" id="PS51742">
    <property type="entry name" value="PPC"/>
    <property type="match status" value="1"/>
</dbReference>
<dbReference type="Gene3D" id="3.30.1330.80">
    <property type="entry name" value="Hypothetical protein, similar to alpha- acetolactate decarboxylase, domain 2"/>
    <property type="match status" value="1"/>
</dbReference>
<organism evidence="2 3">
    <name type="scientific">Amycolatopsis arida</name>
    <dbReference type="NCBI Taxonomy" id="587909"/>
    <lineage>
        <taxon>Bacteria</taxon>
        <taxon>Bacillati</taxon>
        <taxon>Actinomycetota</taxon>
        <taxon>Actinomycetes</taxon>
        <taxon>Pseudonocardiales</taxon>
        <taxon>Pseudonocardiaceae</taxon>
        <taxon>Amycolatopsis</taxon>
    </lineage>
</organism>
<evidence type="ECO:0000259" key="1">
    <source>
        <dbReference type="PROSITE" id="PS51742"/>
    </source>
</evidence>
<dbReference type="InterPro" id="IPR025707">
    <property type="entry name" value="DNA_bp_PD1"/>
</dbReference>
<protein>
    <recommendedName>
        <fullName evidence="1">PPC domain-containing protein</fullName>
    </recommendedName>
</protein>